<keyword evidence="1" id="KW-0472">Membrane</keyword>
<comment type="caution">
    <text evidence="2">The sequence shown here is derived from an EMBL/GenBank/DDBJ whole genome shotgun (WGS) entry which is preliminary data.</text>
</comment>
<keyword evidence="1" id="KW-1133">Transmembrane helix</keyword>
<organism evidence="2 3">
    <name type="scientific">Pseudomonas spelaei</name>
    <dbReference type="NCBI Taxonomy" id="1055469"/>
    <lineage>
        <taxon>Bacteria</taxon>
        <taxon>Pseudomonadati</taxon>
        <taxon>Pseudomonadota</taxon>
        <taxon>Gammaproteobacteria</taxon>
        <taxon>Pseudomonadales</taxon>
        <taxon>Pseudomonadaceae</taxon>
        <taxon>Pseudomonas</taxon>
    </lineage>
</organism>
<evidence type="ECO:0000313" key="2">
    <source>
        <dbReference type="EMBL" id="MUF05636.1"/>
    </source>
</evidence>
<dbReference type="Proteomes" id="UP000438196">
    <property type="component" value="Unassembled WGS sequence"/>
</dbReference>
<keyword evidence="1" id="KW-0812">Transmembrane</keyword>
<name>A0A6I3WGI0_9PSED</name>
<proteinExistence type="predicted"/>
<dbReference type="RefSeq" id="WP_155583905.1">
    <property type="nucleotide sequence ID" value="NZ_JBHSTH010000007.1"/>
</dbReference>
<protein>
    <submittedName>
        <fullName evidence="2">Uncharacterized protein</fullName>
    </submittedName>
</protein>
<dbReference type="EMBL" id="WNNK01000011">
    <property type="protein sequence ID" value="MUF05636.1"/>
    <property type="molecule type" value="Genomic_DNA"/>
</dbReference>
<evidence type="ECO:0000313" key="3">
    <source>
        <dbReference type="Proteomes" id="UP000438196"/>
    </source>
</evidence>
<sequence length="486" mass="55611">MTVNQGEVPASDPPKQTVWSACRPIVMVVGLGGLFLVFLLWMMLYLRCAPQWFRTMHQAFAVAQDASFLHTMHSADYPQGMTVEQVREQSSALSQEMTRRYGGNDTVFVLSSDPKLKFFLANYRNRETETFGYQYPGDGTELMKKNPFLPLSLFRRALGLDPEVWNQYITYLHLSHKQLSASAATTADDGGKRVVYIRPESDQRMFEARYVEGAPPYEFELEEFNHWAYFHEFAHAQDRDVLVRLYVRDDRLLGVKLTREEADLVSESIADLYVALVMLRQTQNNDTYDYLIRPFRTSSVNDLIHATHLLIDEPYRGFSFEQVKGKSDSQLLDVAILTVSAVVRSHMDTVRDDMSVFTRRAIRFDELATRCGKRLGTGCPAFKAEASIADQREDGRRALADAIRNLVYQGKLEQKSDVLRRAIRAHAEGFGDYEVRDALAVASAGDHFDTVLFSREMGFSIDWSAHGRRAENVRLMKQYFDQAMPH</sequence>
<feature type="transmembrane region" description="Helical" evidence="1">
    <location>
        <begin position="25"/>
        <end position="46"/>
    </location>
</feature>
<keyword evidence="3" id="KW-1185">Reference proteome</keyword>
<gene>
    <name evidence="2" type="ORF">GNF76_14880</name>
</gene>
<accession>A0A6I3WGI0</accession>
<reference evidence="2 3" key="1">
    <citation type="submission" date="2019-11" db="EMBL/GenBank/DDBJ databases">
        <title>Pseudomonas karstica sp. nov. and Pseudomonas spelaei sp. nov. from karst caves.</title>
        <authorList>
            <person name="Zeman M."/>
        </authorList>
    </citation>
    <scope>NUCLEOTIDE SEQUENCE [LARGE SCALE GENOMIC DNA]</scope>
    <source>
        <strain evidence="2 3">CCM 7893</strain>
    </source>
</reference>
<dbReference type="AlphaFoldDB" id="A0A6I3WGI0"/>
<evidence type="ECO:0000256" key="1">
    <source>
        <dbReference type="SAM" id="Phobius"/>
    </source>
</evidence>